<dbReference type="GO" id="GO:0006402">
    <property type="term" value="P:mRNA catabolic process"/>
    <property type="evidence" value="ECO:0007669"/>
    <property type="project" value="TreeGrafter"/>
</dbReference>
<dbReference type="Gene3D" id="2.30.30.110">
    <property type="match status" value="1"/>
</dbReference>
<dbReference type="InterPro" id="IPR011067">
    <property type="entry name" value="Plasmid_toxin/cell-grow_inhib"/>
</dbReference>
<organism evidence="1">
    <name type="scientific">Siphoviridae sp. ct9JD14</name>
    <dbReference type="NCBI Taxonomy" id="2826175"/>
    <lineage>
        <taxon>Viruses</taxon>
        <taxon>Duplodnaviria</taxon>
        <taxon>Heunggongvirae</taxon>
        <taxon>Uroviricota</taxon>
        <taxon>Caudoviricetes</taxon>
    </lineage>
</organism>
<name>A0A8S5NCR8_9CAUD</name>
<reference evidence="1" key="1">
    <citation type="journal article" date="2021" name="Proc. Natl. Acad. Sci. U.S.A.">
        <title>A Catalog of Tens of Thousands of Viruses from Human Metagenomes Reveals Hidden Associations with Chronic Diseases.</title>
        <authorList>
            <person name="Tisza M.J."/>
            <person name="Buck C.B."/>
        </authorList>
    </citation>
    <scope>NUCLEOTIDE SEQUENCE</scope>
    <source>
        <strain evidence="1">Ct9JD14</strain>
    </source>
</reference>
<dbReference type="EMBL" id="BK015141">
    <property type="protein sequence ID" value="DAD92613.1"/>
    <property type="molecule type" value="Genomic_DNA"/>
</dbReference>
<dbReference type="SUPFAM" id="SSF50118">
    <property type="entry name" value="Cell growth inhibitor/plasmid maintenance toxic component"/>
    <property type="match status" value="1"/>
</dbReference>
<sequence>MKPYQRGDVVIIDVPMLANSHIQAGKRPWVVVQNNVGNQFSSTSIVVPLTTKIKRLELPTHVAVTWGSLQPSMVECEQVRVVDMSDDWEYICTLPPEIMRHVDTALKNAFFYGRGCR</sequence>
<dbReference type="GO" id="GO:0003677">
    <property type="term" value="F:DNA binding"/>
    <property type="evidence" value="ECO:0007669"/>
    <property type="project" value="InterPro"/>
</dbReference>
<dbReference type="GO" id="GO:0016075">
    <property type="term" value="P:rRNA catabolic process"/>
    <property type="evidence" value="ECO:0007669"/>
    <property type="project" value="TreeGrafter"/>
</dbReference>
<dbReference type="PANTHER" id="PTHR33988:SF2">
    <property type="entry name" value="ENDORIBONUCLEASE MAZF"/>
    <property type="match status" value="1"/>
</dbReference>
<accession>A0A8S5NCR8</accession>
<proteinExistence type="predicted"/>
<dbReference type="PANTHER" id="PTHR33988">
    <property type="entry name" value="ENDORIBONUCLEASE MAZF-RELATED"/>
    <property type="match status" value="1"/>
</dbReference>
<dbReference type="InterPro" id="IPR003477">
    <property type="entry name" value="PemK-like"/>
</dbReference>
<protein>
    <submittedName>
        <fullName evidence="1">PemK-like protein</fullName>
    </submittedName>
</protein>
<evidence type="ECO:0000313" key="1">
    <source>
        <dbReference type="EMBL" id="DAD92613.1"/>
    </source>
</evidence>
<dbReference type="GO" id="GO:0004521">
    <property type="term" value="F:RNA endonuclease activity"/>
    <property type="evidence" value="ECO:0007669"/>
    <property type="project" value="TreeGrafter"/>
</dbReference>
<dbReference type="Pfam" id="PF02452">
    <property type="entry name" value="PemK_toxin"/>
    <property type="match status" value="1"/>
</dbReference>